<evidence type="ECO:0000313" key="2">
    <source>
        <dbReference type="Proteomes" id="UP000186895"/>
    </source>
</evidence>
<keyword evidence="2" id="KW-1185">Reference proteome</keyword>
<organism evidence="1 2">
    <name type="scientific">Marinobacterium stanieri</name>
    <dbReference type="NCBI Taxonomy" id="49186"/>
    <lineage>
        <taxon>Bacteria</taxon>
        <taxon>Pseudomonadati</taxon>
        <taxon>Pseudomonadota</taxon>
        <taxon>Gammaproteobacteria</taxon>
        <taxon>Oceanospirillales</taxon>
        <taxon>Oceanospirillaceae</taxon>
        <taxon>Marinobacterium</taxon>
    </lineage>
</organism>
<proteinExistence type="predicted"/>
<reference evidence="1 2" key="1">
    <citation type="submission" date="2017-01" db="EMBL/GenBank/DDBJ databases">
        <authorList>
            <person name="Mah S.A."/>
            <person name="Swanson W.J."/>
            <person name="Moy G.W."/>
            <person name="Vacquier V.D."/>
        </authorList>
    </citation>
    <scope>NUCLEOTIDE SEQUENCE [LARGE SCALE GENOMIC DNA]</scope>
    <source>
        <strain evidence="1 2">DSM 7027</strain>
    </source>
</reference>
<name>A0A1N6S5S2_9GAMM</name>
<dbReference type="EMBL" id="FTMN01000004">
    <property type="protein sequence ID" value="SIQ36434.1"/>
    <property type="molecule type" value="Genomic_DNA"/>
</dbReference>
<gene>
    <name evidence="1" type="ORF">SAMN05421647_10443</name>
</gene>
<dbReference type="Proteomes" id="UP000186895">
    <property type="component" value="Unassembled WGS sequence"/>
</dbReference>
<dbReference type="AlphaFoldDB" id="A0A1N6S5S2"/>
<evidence type="ECO:0000313" key="1">
    <source>
        <dbReference type="EMBL" id="SIQ36434.1"/>
    </source>
</evidence>
<protein>
    <submittedName>
        <fullName evidence="1">Uncharacterized protein</fullName>
    </submittedName>
</protein>
<sequence>MAFTHKNGTNLSDFNMNQYNNLLSSILITTILFITPEHVRAQEKSKDINTLEQVFIAESDFIKAYQFEETPEDIQKFIRYGFSEDKIANYGESYNRTSLINPKFPLLQHQFTTFTSKISSSLIKKGGFFLSSHIIIYDRENGNGCIYNVNNGFEFYDLFQELIRQKEVFISNGTIIKDCTFIRPE</sequence>
<accession>A0A1N6S5S2</accession>